<dbReference type="InterPro" id="IPR015422">
    <property type="entry name" value="PyrdxlP-dep_Trfase_small"/>
</dbReference>
<dbReference type="EMBL" id="JACOQL010000003">
    <property type="protein sequence ID" value="MBC9247293.1"/>
    <property type="molecule type" value="Genomic_DNA"/>
</dbReference>
<keyword evidence="4" id="KW-0238">DNA-binding</keyword>
<dbReference type="Pfam" id="PF00155">
    <property type="entry name" value="Aminotran_1_2"/>
    <property type="match status" value="1"/>
</dbReference>
<dbReference type="SUPFAM" id="SSF53383">
    <property type="entry name" value="PLP-dependent transferases"/>
    <property type="match status" value="1"/>
</dbReference>
<dbReference type="Gene3D" id="3.40.640.10">
    <property type="entry name" value="Type I PLP-dependent aspartate aminotransferase-like (Major domain)"/>
    <property type="match status" value="1"/>
</dbReference>
<organism evidence="7 8">
    <name type="scientific">Paracoccus amoyensis</name>
    <dbReference type="NCBI Taxonomy" id="2760093"/>
    <lineage>
        <taxon>Bacteria</taxon>
        <taxon>Pseudomonadati</taxon>
        <taxon>Pseudomonadota</taxon>
        <taxon>Alphaproteobacteria</taxon>
        <taxon>Rhodobacterales</taxon>
        <taxon>Paracoccaceae</taxon>
        <taxon>Paracoccus</taxon>
    </lineage>
</organism>
<evidence type="ECO:0000313" key="8">
    <source>
        <dbReference type="Proteomes" id="UP000608594"/>
    </source>
</evidence>
<dbReference type="PANTHER" id="PTHR46577:SF1">
    <property type="entry name" value="HTH-TYPE TRANSCRIPTIONAL REGULATORY PROTEIN GABR"/>
    <property type="match status" value="1"/>
</dbReference>
<dbReference type="PROSITE" id="PS50949">
    <property type="entry name" value="HTH_GNTR"/>
    <property type="match status" value="1"/>
</dbReference>
<evidence type="ECO:0000256" key="1">
    <source>
        <dbReference type="ARBA" id="ARBA00005384"/>
    </source>
</evidence>
<keyword evidence="5" id="KW-0804">Transcription</keyword>
<dbReference type="AlphaFoldDB" id="A0A926GA77"/>
<protein>
    <submittedName>
        <fullName evidence="7">PLP-dependent aminotransferase family protein</fullName>
    </submittedName>
</protein>
<keyword evidence="7" id="KW-0808">Transferase</keyword>
<keyword evidence="7" id="KW-0032">Aminotransferase</keyword>
<dbReference type="GO" id="GO:0003700">
    <property type="term" value="F:DNA-binding transcription factor activity"/>
    <property type="evidence" value="ECO:0007669"/>
    <property type="project" value="InterPro"/>
</dbReference>
<dbReference type="InterPro" id="IPR036388">
    <property type="entry name" value="WH-like_DNA-bd_sf"/>
</dbReference>
<feature type="domain" description="HTH gntR-type" evidence="6">
    <location>
        <begin position="3"/>
        <end position="71"/>
    </location>
</feature>
<dbReference type="Gene3D" id="3.90.1150.10">
    <property type="entry name" value="Aspartate Aminotransferase, domain 1"/>
    <property type="match status" value="1"/>
</dbReference>
<dbReference type="PANTHER" id="PTHR46577">
    <property type="entry name" value="HTH-TYPE TRANSCRIPTIONAL REGULATORY PROTEIN GABR"/>
    <property type="match status" value="1"/>
</dbReference>
<dbReference type="InterPro" id="IPR036390">
    <property type="entry name" value="WH_DNA-bd_sf"/>
</dbReference>
<accession>A0A926GA77</accession>
<dbReference type="InterPro" id="IPR000524">
    <property type="entry name" value="Tscrpt_reg_HTH_GntR"/>
</dbReference>
<keyword evidence="8" id="KW-1185">Reference proteome</keyword>
<evidence type="ECO:0000256" key="4">
    <source>
        <dbReference type="ARBA" id="ARBA00023125"/>
    </source>
</evidence>
<comment type="caution">
    <text evidence="7">The sequence shown here is derived from an EMBL/GenBank/DDBJ whole genome shotgun (WGS) entry which is preliminary data.</text>
</comment>
<dbReference type="CDD" id="cd00609">
    <property type="entry name" value="AAT_like"/>
    <property type="match status" value="1"/>
</dbReference>
<dbReference type="Proteomes" id="UP000608594">
    <property type="component" value="Unassembled WGS sequence"/>
</dbReference>
<evidence type="ECO:0000256" key="3">
    <source>
        <dbReference type="ARBA" id="ARBA00023015"/>
    </source>
</evidence>
<sequence>MPGARYLKFAEMISNAIRDGTFPPGSRLPTHRAFAEKFGLALATATRVYQELERKGLVLGEAGRGTFVRDPNVPPTAGLRQDETPDMIDLMFNMPGNAVDADMLRAGLRKLAAGGDLEALLRYHPHGGRAHERKIFADHHSQMVAPARPENLLVTSGGQHGLSIVCSALLRRGDAVAVDALTYPGFKSVAELHGLDLVPIQPVAGVMDPDDLERQSRSRRLRAVYLMPTVHSPLGTVMDERTRQRIADVGRRHDLMLIEDGAYAFLETGAPPSFQHIAPERTIYIASFSKSLATGLRLGYVVAPDGCIDNLTGAIRATIWNAPAVISGLVTGWIEDGTLAESMERRRRDGAARRRLCREVFGDDIMAHPNAAFAWLPLIPGLRAEPIIAKLRKGGISISGAEAFATTMAVPQALRLAFGGIELETLPRIFRQIHEITAAAKISGRISSPSGGA</sequence>
<dbReference type="InterPro" id="IPR004839">
    <property type="entry name" value="Aminotransferase_I/II_large"/>
</dbReference>
<dbReference type="Pfam" id="PF00392">
    <property type="entry name" value="GntR"/>
    <property type="match status" value="1"/>
</dbReference>
<keyword evidence="2" id="KW-0663">Pyridoxal phosphate</keyword>
<comment type="similarity">
    <text evidence="1">In the C-terminal section; belongs to the class-I pyridoxal-phosphate-dependent aminotransferase family.</text>
</comment>
<dbReference type="RefSeq" id="WP_187793782.1">
    <property type="nucleotide sequence ID" value="NZ_JACOQL010000003.1"/>
</dbReference>
<dbReference type="GO" id="GO:0030170">
    <property type="term" value="F:pyridoxal phosphate binding"/>
    <property type="evidence" value="ECO:0007669"/>
    <property type="project" value="InterPro"/>
</dbReference>
<dbReference type="SUPFAM" id="SSF46785">
    <property type="entry name" value="Winged helix' DNA-binding domain"/>
    <property type="match status" value="1"/>
</dbReference>
<name>A0A926GA77_9RHOB</name>
<keyword evidence="3" id="KW-0805">Transcription regulation</keyword>
<dbReference type="GO" id="GO:0003677">
    <property type="term" value="F:DNA binding"/>
    <property type="evidence" value="ECO:0007669"/>
    <property type="project" value="UniProtKB-KW"/>
</dbReference>
<dbReference type="Gene3D" id="1.10.10.10">
    <property type="entry name" value="Winged helix-like DNA-binding domain superfamily/Winged helix DNA-binding domain"/>
    <property type="match status" value="1"/>
</dbReference>
<dbReference type="GO" id="GO:0008483">
    <property type="term" value="F:transaminase activity"/>
    <property type="evidence" value="ECO:0007669"/>
    <property type="project" value="UniProtKB-KW"/>
</dbReference>
<dbReference type="InterPro" id="IPR015424">
    <property type="entry name" value="PyrdxlP-dep_Trfase"/>
</dbReference>
<dbReference type="InterPro" id="IPR051446">
    <property type="entry name" value="HTH_trans_reg/aminotransferase"/>
</dbReference>
<reference evidence="7" key="1">
    <citation type="submission" date="2020-08" db="EMBL/GenBank/DDBJ databases">
        <title>Paracoccus amoyensis sp. nov., isolated from the surface seawater at coast of Xiamen, Fujian.</title>
        <authorList>
            <person name="Lyu L."/>
        </authorList>
    </citation>
    <scope>NUCLEOTIDE SEQUENCE</scope>
    <source>
        <strain evidence="7">11-3</strain>
    </source>
</reference>
<gene>
    <name evidence="7" type="ORF">H4P12_11360</name>
</gene>
<dbReference type="InterPro" id="IPR015421">
    <property type="entry name" value="PyrdxlP-dep_Trfase_major"/>
</dbReference>
<evidence type="ECO:0000256" key="2">
    <source>
        <dbReference type="ARBA" id="ARBA00022898"/>
    </source>
</evidence>
<evidence type="ECO:0000313" key="7">
    <source>
        <dbReference type="EMBL" id="MBC9247293.1"/>
    </source>
</evidence>
<evidence type="ECO:0000256" key="5">
    <source>
        <dbReference type="ARBA" id="ARBA00023163"/>
    </source>
</evidence>
<proteinExistence type="inferred from homology"/>
<dbReference type="SMART" id="SM00345">
    <property type="entry name" value="HTH_GNTR"/>
    <property type="match status" value="1"/>
</dbReference>
<evidence type="ECO:0000259" key="6">
    <source>
        <dbReference type="PROSITE" id="PS50949"/>
    </source>
</evidence>
<dbReference type="CDD" id="cd07377">
    <property type="entry name" value="WHTH_GntR"/>
    <property type="match status" value="1"/>
</dbReference>